<sequence length="52" mass="5862">MSAWFDWARKNYDIMVLDAPPVLAVSDVQVLVPKTDWVVVVANMDKTLKGDL</sequence>
<keyword evidence="1" id="KW-0808">Transferase</keyword>
<dbReference type="Gene3D" id="3.40.50.300">
    <property type="entry name" value="P-loop containing nucleotide triphosphate hydrolases"/>
    <property type="match status" value="1"/>
</dbReference>
<dbReference type="EMBL" id="MK483532">
    <property type="protein sequence ID" value="QBR99695.1"/>
    <property type="molecule type" value="Genomic_DNA"/>
</dbReference>
<organism evidence="1">
    <name type="scientific">Streptococcus thermophilus</name>
    <dbReference type="NCBI Taxonomy" id="1308"/>
    <lineage>
        <taxon>Bacteria</taxon>
        <taxon>Bacillati</taxon>
        <taxon>Bacillota</taxon>
        <taxon>Bacilli</taxon>
        <taxon>Lactobacillales</taxon>
        <taxon>Streptococcaceae</taxon>
        <taxon>Streptococcus</taxon>
    </lineage>
</organism>
<name>A0A4Y5FQF3_STRTR</name>
<keyword evidence="1" id="KW-0418">Kinase</keyword>
<proteinExistence type="predicted"/>
<reference evidence="1" key="1">
    <citation type="journal article" date="2019" name="Sci. Rep.">
        <title>A comparative genomics approach for identifying host-range determinants in Streptococcus thermophilus bacteriophages.</title>
        <authorList>
            <person name="Szymczak P."/>
            <person name="Rau M.H."/>
            <person name="Monteiro J.M."/>
            <person name="Pinho M.G."/>
            <person name="Filipe S.R."/>
            <person name="Vogensen F.K."/>
            <person name="Zeidan A.A."/>
            <person name="Janzen T."/>
        </authorList>
    </citation>
    <scope>NUCLEOTIDE SEQUENCE</scope>
    <source>
        <strain evidence="1">STCH_30_eps_begin</strain>
    </source>
</reference>
<gene>
    <name evidence="1" type="ORF">eps30b_0007</name>
</gene>
<evidence type="ECO:0000313" key="1">
    <source>
        <dbReference type="EMBL" id="QBR99695.1"/>
    </source>
</evidence>
<accession>A0A4Y5FQF3</accession>
<protein>
    <submittedName>
        <fullName evidence="1">Tyrosine-protein kinase EpsD</fullName>
        <ecNumber evidence="1">2.7.10.2</ecNumber>
    </submittedName>
</protein>
<dbReference type="AlphaFoldDB" id="A0A4Y5FQF3"/>
<dbReference type="GO" id="GO:0004715">
    <property type="term" value="F:non-membrane spanning protein tyrosine kinase activity"/>
    <property type="evidence" value="ECO:0007669"/>
    <property type="project" value="UniProtKB-EC"/>
</dbReference>
<dbReference type="InterPro" id="IPR027417">
    <property type="entry name" value="P-loop_NTPase"/>
</dbReference>
<dbReference type="EC" id="2.7.10.2" evidence="1"/>